<protein>
    <recommendedName>
        <fullName evidence="1">DNA (cytosine-5-)-methyltransferase</fullName>
        <ecNumber evidence="1">2.1.1.37</ecNumber>
    </recommendedName>
</protein>
<evidence type="ECO:0000256" key="5">
    <source>
        <dbReference type="ARBA" id="ARBA00022747"/>
    </source>
</evidence>
<dbReference type="EC" id="2.1.1.37" evidence="1"/>
<keyword evidence="8" id="KW-1185">Reference proteome</keyword>
<feature type="active site" evidence="6">
    <location>
        <position position="71"/>
    </location>
</feature>
<dbReference type="Proteomes" id="UP000664495">
    <property type="component" value="Unassembled WGS sequence"/>
</dbReference>
<dbReference type="GO" id="GO:0032259">
    <property type="term" value="P:methylation"/>
    <property type="evidence" value="ECO:0007669"/>
    <property type="project" value="UniProtKB-KW"/>
</dbReference>
<evidence type="ECO:0000313" key="7">
    <source>
        <dbReference type="EMBL" id="MBO0450770.1"/>
    </source>
</evidence>
<evidence type="ECO:0000256" key="1">
    <source>
        <dbReference type="ARBA" id="ARBA00011975"/>
    </source>
</evidence>
<dbReference type="Pfam" id="PF00145">
    <property type="entry name" value="DNA_methylase"/>
    <property type="match status" value="1"/>
</dbReference>
<dbReference type="RefSeq" id="WP_207106582.1">
    <property type="nucleotide sequence ID" value="NZ_JAFLVR010000001.1"/>
</dbReference>
<dbReference type="GO" id="GO:0008168">
    <property type="term" value="F:methyltransferase activity"/>
    <property type="evidence" value="ECO:0007669"/>
    <property type="project" value="UniProtKB-KW"/>
</dbReference>
<dbReference type="InterPro" id="IPR029063">
    <property type="entry name" value="SAM-dependent_MTases_sf"/>
</dbReference>
<dbReference type="SUPFAM" id="SSF53335">
    <property type="entry name" value="S-adenosyl-L-methionine-dependent methyltransferases"/>
    <property type="match status" value="1"/>
</dbReference>
<evidence type="ECO:0000256" key="4">
    <source>
        <dbReference type="ARBA" id="ARBA00022691"/>
    </source>
</evidence>
<accession>A0ABS3HBE6</accession>
<evidence type="ECO:0000256" key="6">
    <source>
        <dbReference type="PROSITE-ProRule" id="PRU01016"/>
    </source>
</evidence>
<dbReference type="PANTHER" id="PTHR23068:SF25">
    <property type="entry name" value="DNA (CYTOSINE-5)-METHYLTRANSFERASE DRM2"/>
    <property type="match status" value="1"/>
</dbReference>
<evidence type="ECO:0000256" key="2">
    <source>
        <dbReference type="ARBA" id="ARBA00022603"/>
    </source>
</evidence>
<comment type="caution">
    <text evidence="7">The sequence shown here is derived from an EMBL/GenBank/DDBJ whole genome shotgun (WGS) entry which is preliminary data.</text>
</comment>
<dbReference type="InterPro" id="IPR001525">
    <property type="entry name" value="C5_MeTfrase"/>
</dbReference>
<gene>
    <name evidence="7" type="ORF">JZO85_00720</name>
</gene>
<proteinExistence type="inferred from homology"/>
<name>A0ABS3HBE6_9ENTE</name>
<keyword evidence="5" id="KW-0680">Restriction system</keyword>
<dbReference type="Gene3D" id="3.40.50.150">
    <property type="entry name" value="Vaccinia Virus protein VP39"/>
    <property type="match status" value="1"/>
</dbReference>
<dbReference type="PROSITE" id="PS51679">
    <property type="entry name" value="SAM_MT_C5"/>
    <property type="match status" value="1"/>
</dbReference>
<sequence>MLSLFDGISCGQVALERAGIEVENYYASEIDKHAISITQKNYPFTIQLGDVKNWREWKLPKIDLIMAGSPCTYWTIAKNYRAKQKKETEPIGEGWDLFKQFYNTVTALKPTYFLFENNHRISKNIIDAITKHLGVSPILIDSSTVSAQKRKRLYWTNIPNITQPIDKGLLIKDIYEYDENLIKKDIRIFDTAVITDNYIKYDLSYKGHYSQQDRLYFLDGKAPTVPKSRTETKVNILISRDDISTYKKISPVEAERLQTLPDNYTYGLPKTRRFEAIGNGWTVDVIVHILRFMKH</sequence>
<keyword evidence="2 6" id="KW-0489">Methyltransferase</keyword>
<dbReference type="PANTHER" id="PTHR23068">
    <property type="entry name" value="DNA CYTOSINE-5- -METHYLTRANSFERASE 3-RELATED"/>
    <property type="match status" value="1"/>
</dbReference>
<dbReference type="EMBL" id="JAFLVR010000001">
    <property type="protein sequence ID" value="MBO0450770.1"/>
    <property type="molecule type" value="Genomic_DNA"/>
</dbReference>
<dbReference type="InterPro" id="IPR050390">
    <property type="entry name" value="C5-Methyltransferase"/>
</dbReference>
<keyword evidence="3 6" id="KW-0808">Transferase</keyword>
<evidence type="ECO:0000313" key="8">
    <source>
        <dbReference type="Proteomes" id="UP000664495"/>
    </source>
</evidence>
<organism evidence="7 8">
    <name type="scientific">Candidatus Enterococcus murrayae</name>
    <dbReference type="NCBI Taxonomy" id="2815321"/>
    <lineage>
        <taxon>Bacteria</taxon>
        <taxon>Bacillati</taxon>
        <taxon>Bacillota</taxon>
        <taxon>Bacilli</taxon>
        <taxon>Lactobacillales</taxon>
        <taxon>Enterococcaceae</taxon>
        <taxon>Enterococcus</taxon>
    </lineage>
</organism>
<comment type="similarity">
    <text evidence="6">Belongs to the class I-like SAM-binding methyltransferase superfamily. C5-methyltransferase family.</text>
</comment>
<keyword evidence="4 6" id="KW-0949">S-adenosyl-L-methionine</keyword>
<evidence type="ECO:0000256" key="3">
    <source>
        <dbReference type="ARBA" id="ARBA00022679"/>
    </source>
</evidence>
<reference evidence="7 8" key="1">
    <citation type="submission" date="2021-03" db="EMBL/GenBank/DDBJ databases">
        <title>Enterococcal diversity collection.</title>
        <authorList>
            <person name="Gilmore M.S."/>
            <person name="Schwartzman J."/>
            <person name="Van Tyne D."/>
            <person name="Martin M."/>
            <person name="Earl A.M."/>
            <person name="Manson A.L."/>
            <person name="Straub T."/>
            <person name="Salamzade R."/>
            <person name="Saavedra J."/>
            <person name="Lebreton F."/>
            <person name="Prichula J."/>
            <person name="Schaufler K."/>
            <person name="Gaca A."/>
            <person name="Sgardioli B."/>
            <person name="Wagenaar J."/>
            <person name="Strong T."/>
        </authorList>
    </citation>
    <scope>NUCLEOTIDE SEQUENCE [LARGE SCALE GENOMIC DNA]</scope>
    <source>
        <strain evidence="7 8">MJM16</strain>
    </source>
</reference>